<keyword evidence="10" id="KW-1185">Reference proteome</keyword>
<reference evidence="10" key="3">
    <citation type="journal article" date="2014" name="Nature">
        <title>Elephant shark genome provides unique insights into gnathostome evolution.</title>
        <authorList>
            <consortium name="International Elephant Shark Genome Sequencing Consortium"/>
            <person name="Venkatesh B."/>
            <person name="Lee A.P."/>
            <person name="Ravi V."/>
            <person name="Maurya A.K."/>
            <person name="Lian M.M."/>
            <person name="Swann J.B."/>
            <person name="Ohta Y."/>
            <person name="Flajnik M.F."/>
            <person name="Sutoh Y."/>
            <person name="Kasahara M."/>
            <person name="Hoon S."/>
            <person name="Gangu V."/>
            <person name="Roy S.W."/>
            <person name="Irimia M."/>
            <person name="Korzh V."/>
            <person name="Kondrychyn I."/>
            <person name="Lim Z.W."/>
            <person name="Tay B.H."/>
            <person name="Tohari S."/>
            <person name="Kong K.W."/>
            <person name="Ho S."/>
            <person name="Lorente-Galdos B."/>
            <person name="Quilez J."/>
            <person name="Marques-Bonet T."/>
            <person name="Raney B.J."/>
            <person name="Ingham P.W."/>
            <person name="Tay A."/>
            <person name="Hillier L.W."/>
            <person name="Minx P."/>
            <person name="Boehm T."/>
            <person name="Wilson R.K."/>
            <person name="Brenner S."/>
            <person name="Warren W.C."/>
        </authorList>
    </citation>
    <scope>NUCLEOTIDE SEQUENCE [LARGE SCALE GENOMIC DNA]</scope>
</reference>
<gene>
    <name evidence="9" type="primary">LOC103175824</name>
</gene>
<evidence type="ECO:0000313" key="9">
    <source>
        <dbReference type="Ensembl" id="ENSCMIP00000024234.1"/>
    </source>
</evidence>
<comment type="subcellular location">
    <subcellularLocation>
        <location evidence="1">Secreted</location>
    </subcellularLocation>
</comment>
<keyword evidence="3" id="KW-0433">Leucine-rich repeat</keyword>
<dbReference type="SUPFAM" id="SSF52058">
    <property type="entry name" value="L domain-like"/>
    <property type="match status" value="1"/>
</dbReference>
<evidence type="ECO:0000256" key="5">
    <source>
        <dbReference type="ARBA" id="ARBA00022737"/>
    </source>
</evidence>
<dbReference type="InterPro" id="IPR051295">
    <property type="entry name" value="LGI_related"/>
</dbReference>
<dbReference type="Pfam" id="PF13855">
    <property type="entry name" value="LRR_8"/>
    <property type="match status" value="1"/>
</dbReference>
<dbReference type="PANTHER" id="PTHR24367">
    <property type="entry name" value="LEUCINE-RICH REPEAT-CONTAINING PROTEIN"/>
    <property type="match status" value="1"/>
</dbReference>
<dbReference type="InterPro" id="IPR000483">
    <property type="entry name" value="Cys-rich_flank_reg_C"/>
</dbReference>
<evidence type="ECO:0000256" key="6">
    <source>
        <dbReference type="ARBA" id="ARBA00023180"/>
    </source>
</evidence>
<dbReference type="SMART" id="SM00369">
    <property type="entry name" value="LRR_TYP"/>
    <property type="match status" value="2"/>
</dbReference>
<proteinExistence type="predicted"/>
<dbReference type="PROSITE" id="PS50912">
    <property type="entry name" value="EAR"/>
    <property type="match status" value="7"/>
</dbReference>
<evidence type="ECO:0000256" key="4">
    <source>
        <dbReference type="ARBA" id="ARBA00022729"/>
    </source>
</evidence>
<keyword evidence="2" id="KW-0964">Secreted</keyword>
<feature type="domain" description="LRRCT" evidence="8">
    <location>
        <begin position="151"/>
        <end position="197"/>
    </location>
</feature>
<evidence type="ECO:0000256" key="3">
    <source>
        <dbReference type="ARBA" id="ARBA00022614"/>
    </source>
</evidence>
<dbReference type="InterPro" id="IPR032675">
    <property type="entry name" value="LRR_dom_sf"/>
</dbReference>
<dbReference type="InterPro" id="IPR009039">
    <property type="entry name" value="EAR"/>
</dbReference>
<dbReference type="SUPFAM" id="SSF69304">
    <property type="entry name" value="Tricorn protease N-terminal domain"/>
    <property type="match status" value="1"/>
</dbReference>
<sequence length="526" mass="59982">MRTSDGHFLLLCAAIGIGLLPGAELRKTRCPSPCSCTKDTVICVGYSSVPRTIPTLHEIKQRHGKSILILSCSLLNSNSFTLIKDDAFAGLSHLEYLFIENNKIDSISRYAFRGLRDLIHLSLANSHIRSLPRDAFSDLDSLLELDLRGTDLQCDCKAKWLIGWLQTTNATVSDVICAGPPEHQGKKLIDLTAFDCSATEFVVHQVLPYQSLSVDTFSFKDDIFVAIAQPNVGNCRVLQWDHIEMNFRSYDNITGQSIIGCKAIVIEDQVFVVVAQLFGGSVIYKYDESWTKFVKFQDIEVSKISKPNDIEAFQIDNEWFFIIADSSKAGLSTIYKWNGKGFYSYQTMHEWFRDTDAEYVNIDGKSHLILTSRSQVPDIFQWNKNSKQFVQQSEMQHMEDVIAVKSFRIESDLFICLTRFIGDSKIMKWNTKEFVEIQDLPSRGSMILQPFSFKDRYYLVMGSDYTFSQIYSWDVENKVFAKFKEVYVQAPRSFTAVSTDRMDFLFASSFKGNTQIFEHAIVDLSL</sequence>
<evidence type="ECO:0000256" key="1">
    <source>
        <dbReference type="ARBA" id="ARBA00004613"/>
    </source>
</evidence>
<dbReference type="GeneTree" id="ENSGT00940000157294"/>
<dbReference type="GO" id="GO:1904862">
    <property type="term" value="P:inhibitory synapse assembly"/>
    <property type="evidence" value="ECO:0007669"/>
    <property type="project" value="TreeGrafter"/>
</dbReference>
<feature type="signal peptide" evidence="7">
    <location>
        <begin position="1"/>
        <end position="25"/>
    </location>
</feature>
<feature type="chain" id="PRO_5021320006" evidence="7">
    <location>
        <begin position="26"/>
        <end position="526"/>
    </location>
</feature>
<dbReference type="Gene3D" id="3.80.10.10">
    <property type="entry name" value="Ribonuclease Inhibitor"/>
    <property type="match status" value="1"/>
</dbReference>
<keyword evidence="4 7" id="KW-0732">Signal</keyword>
<reference evidence="9" key="4">
    <citation type="submission" date="2025-08" db="UniProtKB">
        <authorList>
            <consortium name="Ensembl"/>
        </authorList>
    </citation>
    <scope>IDENTIFICATION</scope>
</reference>
<keyword evidence="6" id="KW-0325">Glycoprotein</keyword>
<dbReference type="PROSITE" id="PS51450">
    <property type="entry name" value="LRR"/>
    <property type="match status" value="1"/>
</dbReference>
<organism evidence="9 10">
    <name type="scientific">Callorhinchus milii</name>
    <name type="common">Ghost shark</name>
    <dbReference type="NCBI Taxonomy" id="7868"/>
    <lineage>
        <taxon>Eukaryota</taxon>
        <taxon>Metazoa</taxon>
        <taxon>Chordata</taxon>
        <taxon>Craniata</taxon>
        <taxon>Vertebrata</taxon>
        <taxon>Chondrichthyes</taxon>
        <taxon>Holocephali</taxon>
        <taxon>Chimaeriformes</taxon>
        <taxon>Callorhinchidae</taxon>
        <taxon>Callorhinchus</taxon>
    </lineage>
</organism>
<dbReference type="Ensembl" id="ENSCMIT00000024641.1">
    <property type="protein sequence ID" value="ENSCMIP00000024234.1"/>
    <property type="gene ID" value="ENSCMIG00000010740.1"/>
</dbReference>
<keyword evidence="5" id="KW-0677">Repeat</keyword>
<evidence type="ECO:0000259" key="8">
    <source>
        <dbReference type="SMART" id="SM00082"/>
    </source>
</evidence>
<reference evidence="10" key="1">
    <citation type="journal article" date="2006" name="Science">
        <title>Ancient noncoding elements conserved in the human genome.</title>
        <authorList>
            <person name="Venkatesh B."/>
            <person name="Kirkness E.F."/>
            <person name="Loh Y.H."/>
            <person name="Halpern A.L."/>
            <person name="Lee A.P."/>
            <person name="Johnson J."/>
            <person name="Dandona N."/>
            <person name="Viswanathan L.D."/>
            <person name="Tay A."/>
            <person name="Venter J.C."/>
            <person name="Strausberg R.L."/>
            <person name="Brenner S."/>
        </authorList>
    </citation>
    <scope>NUCLEOTIDE SEQUENCE [LARGE SCALE GENOMIC DNA]</scope>
</reference>
<dbReference type="InterPro" id="IPR001611">
    <property type="entry name" value="Leu-rich_rpt"/>
</dbReference>
<protein>
    <submittedName>
        <fullName evidence="9">Leucine-rich repeat LGI family, member 2a</fullName>
    </submittedName>
</protein>
<reference evidence="10" key="2">
    <citation type="journal article" date="2007" name="PLoS Biol.">
        <title>Survey sequencing and comparative analysis of the elephant shark (Callorhinchus milii) genome.</title>
        <authorList>
            <person name="Venkatesh B."/>
            <person name="Kirkness E.F."/>
            <person name="Loh Y.H."/>
            <person name="Halpern A.L."/>
            <person name="Lee A.P."/>
            <person name="Johnson J."/>
            <person name="Dandona N."/>
            <person name="Viswanathan L.D."/>
            <person name="Tay A."/>
            <person name="Venter J.C."/>
            <person name="Strausberg R.L."/>
            <person name="Brenner S."/>
        </authorList>
    </citation>
    <scope>NUCLEOTIDE SEQUENCE [LARGE SCALE GENOMIC DNA]</scope>
</reference>
<dbReference type="AlphaFoldDB" id="A0A4W3I2X3"/>
<dbReference type="PANTHER" id="PTHR24367:SF21">
    <property type="entry name" value="LEUCINE-RICH REPEAT LGI FAMILY MEMBER 2"/>
    <property type="match status" value="1"/>
</dbReference>
<dbReference type="GO" id="GO:0005615">
    <property type="term" value="C:extracellular space"/>
    <property type="evidence" value="ECO:0007669"/>
    <property type="project" value="TreeGrafter"/>
</dbReference>
<evidence type="ECO:0000256" key="2">
    <source>
        <dbReference type="ARBA" id="ARBA00022525"/>
    </source>
</evidence>
<dbReference type="InterPro" id="IPR005492">
    <property type="entry name" value="EPTP"/>
</dbReference>
<name>A0A4W3I2X3_CALMI</name>
<evidence type="ECO:0000256" key="7">
    <source>
        <dbReference type="SAM" id="SignalP"/>
    </source>
</evidence>
<dbReference type="Proteomes" id="UP000314986">
    <property type="component" value="Unassembled WGS sequence"/>
</dbReference>
<accession>A0A4W3I2X3</accession>
<dbReference type="Pfam" id="PF03736">
    <property type="entry name" value="EPTP"/>
    <property type="match status" value="7"/>
</dbReference>
<evidence type="ECO:0000313" key="10">
    <source>
        <dbReference type="Proteomes" id="UP000314986"/>
    </source>
</evidence>
<dbReference type="InterPro" id="IPR003591">
    <property type="entry name" value="Leu-rich_rpt_typical-subtyp"/>
</dbReference>
<dbReference type="SMART" id="SM00082">
    <property type="entry name" value="LRRCT"/>
    <property type="match status" value="1"/>
</dbReference>
<reference evidence="9" key="5">
    <citation type="submission" date="2025-09" db="UniProtKB">
        <authorList>
            <consortium name="Ensembl"/>
        </authorList>
    </citation>
    <scope>IDENTIFICATION</scope>
</reference>